<feature type="domain" description="NodB homology" evidence="3">
    <location>
        <begin position="78"/>
        <end position="324"/>
    </location>
</feature>
<dbReference type="PANTHER" id="PTHR34216">
    <property type="match status" value="1"/>
</dbReference>
<organism evidence="4 5">
    <name type="scientific">Geoanaerobacter pelophilus</name>
    <dbReference type="NCBI Taxonomy" id="60036"/>
    <lineage>
        <taxon>Bacteria</taxon>
        <taxon>Pseudomonadati</taxon>
        <taxon>Thermodesulfobacteriota</taxon>
        <taxon>Desulfuromonadia</taxon>
        <taxon>Geobacterales</taxon>
        <taxon>Geobacteraceae</taxon>
        <taxon>Geoanaerobacter</taxon>
    </lineage>
</organism>
<evidence type="ECO:0000313" key="4">
    <source>
        <dbReference type="EMBL" id="GAW66651.1"/>
    </source>
</evidence>
<dbReference type="GO" id="GO:0045493">
    <property type="term" value="P:xylan catabolic process"/>
    <property type="evidence" value="ECO:0007669"/>
    <property type="project" value="UniProtKB-KW"/>
</dbReference>
<protein>
    <submittedName>
        <fullName evidence="4">Xylanase/chitin deacetylase</fullName>
    </submittedName>
</protein>
<sequence length="324" mass="37163">MMLLEAIRMGVSPLLMAARLVQNRLSPPTLILLYHRVTNLESDPQLLAVSPRNFFDQMRYLKENFPLVRLEQEPVDKPAVAITFDDGYADNALEALPILEELQVPATFFVATDLIGTDREFWWDEVERLLLLEREYSTFLELTAGGEGGRWETATVAQRARCYRELLPLLRRDLPEQREEHLARLRLWAGTGGVGRETHRALSVEQLRRLAASPEVTLGAHTLSHSSLSVLPVSRQREEIAGSRARLEQWSGKPIEVFSYPFGTRDDYTAETLSLCREMGFARTCSAFPGQWRSGTDPQQLPRQVVRDWDLHTFKKRLSRFWLS</sequence>
<dbReference type="GO" id="GO:0016798">
    <property type="term" value="F:hydrolase activity, acting on glycosyl bonds"/>
    <property type="evidence" value="ECO:0007669"/>
    <property type="project" value="UniProtKB-KW"/>
</dbReference>
<keyword evidence="4" id="KW-0119">Carbohydrate metabolism</keyword>
<reference evidence="4 5" key="1">
    <citation type="submission" date="2017-04" db="EMBL/GenBank/DDBJ databases">
        <authorList>
            <consortium name="Geobacter pelophilus Genome Sequencing"/>
            <person name="Aoyagi T."/>
            <person name="Koike H."/>
            <person name="Hori T."/>
        </authorList>
    </citation>
    <scope>NUCLEOTIDE SEQUENCE [LARGE SCALE GENOMIC DNA]</scope>
    <source>
        <strain evidence="4 5">Drf2</strain>
    </source>
</reference>
<proteinExistence type="predicted"/>
<evidence type="ECO:0000259" key="3">
    <source>
        <dbReference type="PROSITE" id="PS51677"/>
    </source>
</evidence>
<keyword evidence="4" id="KW-0624">Polysaccharide degradation</keyword>
<reference evidence="5" key="2">
    <citation type="submission" date="2017-05" db="EMBL/GenBank/DDBJ databases">
        <title>Draft genome sequence of Geobacter pelophilus, a iron(III)-reducing bacteria.</title>
        <authorList>
            <person name="Aoyagi T."/>
            <person name="Koike H."/>
            <person name="Morita T."/>
            <person name="Sato Y."/>
            <person name="Habe H."/>
            <person name="Hori T."/>
        </authorList>
    </citation>
    <scope>NUCLEOTIDE SEQUENCE [LARGE SCALE GENOMIC DNA]</scope>
    <source>
        <strain evidence="5">Drf2</strain>
    </source>
</reference>
<keyword evidence="5" id="KW-1185">Reference proteome</keyword>
<accession>A0ABQ0MHU5</accession>
<comment type="caution">
    <text evidence="4">The sequence shown here is derived from an EMBL/GenBank/DDBJ whole genome shotgun (WGS) entry which is preliminary data.</text>
</comment>
<dbReference type="SUPFAM" id="SSF88713">
    <property type="entry name" value="Glycoside hydrolase/deacetylase"/>
    <property type="match status" value="1"/>
</dbReference>
<comment type="subcellular location">
    <subcellularLocation>
        <location evidence="1">Secreted</location>
    </subcellularLocation>
</comment>
<keyword evidence="4" id="KW-0378">Hydrolase</keyword>
<dbReference type="Gene3D" id="3.20.20.370">
    <property type="entry name" value="Glycoside hydrolase/deacetylase"/>
    <property type="match status" value="1"/>
</dbReference>
<evidence type="ECO:0000313" key="5">
    <source>
        <dbReference type="Proteomes" id="UP000194153"/>
    </source>
</evidence>
<dbReference type="EMBL" id="BDQG01000001">
    <property type="protein sequence ID" value="GAW66651.1"/>
    <property type="molecule type" value="Genomic_DNA"/>
</dbReference>
<name>A0ABQ0MHU5_9BACT</name>
<keyword evidence="4" id="KW-0326">Glycosidase</keyword>
<dbReference type="Proteomes" id="UP000194153">
    <property type="component" value="Unassembled WGS sequence"/>
</dbReference>
<dbReference type="InterPro" id="IPR011330">
    <property type="entry name" value="Glyco_hydro/deAcase_b/a-brl"/>
</dbReference>
<dbReference type="InterPro" id="IPR051398">
    <property type="entry name" value="Polysacch_Deacetylase"/>
</dbReference>
<keyword evidence="2" id="KW-0732">Signal</keyword>
<keyword evidence="4" id="KW-0858">Xylan degradation</keyword>
<dbReference type="PROSITE" id="PS51677">
    <property type="entry name" value="NODB"/>
    <property type="match status" value="1"/>
</dbReference>
<dbReference type="PANTHER" id="PTHR34216:SF3">
    <property type="entry name" value="POLY-BETA-1,6-N-ACETYL-D-GLUCOSAMINE N-DEACETYLASE"/>
    <property type="match status" value="1"/>
</dbReference>
<evidence type="ECO:0000256" key="1">
    <source>
        <dbReference type="ARBA" id="ARBA00004613"/>
    </source>
</evidence>
<dbReference type="InterPro" id="IPR002509">
    <property type="entry name" value="NODB_dom"/>
</dbReference>
<dbReference type="Pfam" id="PF01522">
    <property type="entry name" value="Polysacc_deac_1"/>
    <property type="match status" value="2"/>
</dbReference>
<gene>
    <name evidence="4" type="ORF">GPEL0_01r2107</name>
</gene>
<dbReference type="CDD" id="cd10918">
    <property type="entry name" value="CE4_NodB_like_5s_6s"/>
    <property type="match status" value="1"/>
</dbReference>
<evidence type="ECO:0000256" key="2">
    <source>
        <dbReference type="ARBA" id="ARBA00022729"/>
    </source>
</evidence>